<evidence type="ECO:0008006" key="5">
    <source>
        <dbReference type="Google" id="ProtNLM"/>
    </source>
</evidence>
<dbReference type="eggNOG" id="KOG1208">
    <property type="taxonomic scope" value="Eukaryota"/>
</dbReference>
<comment type="similarity">
    <text evidence="1">Belongs to the short-chain dehydrogenases/reductases (SDR) family.</text>
</comment>
<dbReference type="OMA" id="AASLRWY"/>
<dbReference type="EMBL" id="KI545893">
    <property type="protein sequence ID" value="EST05107.1"/>
    <property type="molecule type" value="Genomic_DNA"/>
</dbReference>
<sequence length="475" mass="52704">MPVHILASTVSAAIPTEYWASLAAACISISMLKTWSRGPSLLEPPTTSDSFTDLHGRIILIASGAFTPLGVVTLSSLAHRGAQLIALTPDISAPEVLQMIHLIRDSTQSEPVYAEQCDLGDLESISAFAALWNAGDKGQKEGVRRLDGLLFLPPGREELQRVRLAESTKGRREEVYQLHVLARFHLVNSLLSSLLVQPRDREVRLVSVMSPFYAAGLGHFDLLATQTATTKGKGPKGQLQTLSETSFSALLGAASLRWYALTLELQRRLDLLAEADPRPRTKLAGIDPESTSSTTFTHSGDIKDEAQRQMRQHSNISIVNVCPGFERTDLIDTFFPRSSSSSFIARIRGFLRWMVLLLLWPVVWLLAKSPATAANSVVWGTTRKLEPLSMRYARILESLSPPQGKGKERETRGWQDPVIPAEMYREGRIVRPQLPVRFGKRGEKQDAWAELWKGEEMEVERRIKALGGSIKRPKV</sequence>
<dbReference type="HOGENOM" id="CLU_026933_0_0_1"/>
<dbReference type="OrthoDB" id="191979at2759"/>
<dbReference type="Gene3D" id="3.40.50.720">
    <property type="entry name" value="NAD(P)-binding Rossmann-like Domain"/>
    <property type="match status" value="1"/>
</dbReference>
<name>V5GGJ4_KALBG</name>
<evidence type="ECO:0000313" key="3">
    <source>
        <dbReference type="EMBL" id="EST05107.1"/>
    </source>
</evidence>
<reference evidence="4" key="1">
    <citation type="journal article" date="2013" name="Genome Announc.">
        <title>Draft genome sequence of Pseudozyma brasiliensis sp. nov. strain GHG001, a high producer of endo-1,4-xylanase isolated from an insect pest of sugarcane.</title>
        <authorList>
            <person name="Oliveira J.V.D.C."/>
            <person name="dos Santos R.A.C."/>
            <person name="Borges T.A."/>
            <person name="Riano-Pachon D.M."/>
            <person name="Goldman G.H."/>
        </authorList>
    </citation>
    <scope>NUCLEOTIDE SEQUENCE [LARGE SCALE GENOMIC DNA]</scope>
    <source>
        <strain evidence="4">GHG001</strain>
    </source>
</reference>
<proteinExistence type="inferred from homology"/>
<evidence type="ECO:0000313" key="4">
    <source>
        <dbReference type="Proteomes" id="UP000019377"/>
    </source>
</evidence>
<dbReference type="PANTHER" id="PTHR24320:SF152">
    <property type="entry name" value="SHORT-CHAIN DEHYDROGENASE_REDUCTASE FAMILY PROTEIN"/>
    <property type="match status" value="1"/>
</dbReference>
<evidence type="ECO:0000256" key="1">
    <source>
        <dbReference type="ARBA" id="ARBA00006484"/>
    </source>
</evidence>
<gene>
    <name evidence="3" type="ORF">PSEUBRA_SCAF7g04632</name>
</gene>
<dbReference type="PANTHER" id="PTHR24320">
    <property type="entry name" value="RETINOL DEHYDROGENASE"/>
    <property type="match status" value="1"/>
</dbReference>
<keyword evidence="2" id="KW-0560">Oxidoreductase</keyword>
<accession>V5GGJ4</accession>
<dbReference type="GO" id="GO:0016491">
    <property type="term" value="F:oxidoreductase activity"/>
    <property type="evidence" value="ECO:0007669"/>
    <property type="project" value="UniProtKB-KW"/>
</dbReference>
<organism evidence="3 4">
    <name type="scientific">Kalmanozyma brasiliensis (strain GHG001)</name>
    <name type="common">Yeast</name>
    <name type="synonym">Pseudozyma brasiliensis</name>
    <dbReference type="NCBI Taxonomy" id="1365824"/>
    <lineage>
        <taxon>Eukaryota</taxon>
        <taxon>Fungi</taxon>
        <taxon>Dikarya</taxon>
        <taxon>Basidiomycota</taxon>
        <taxon>Ustilaginomycotina</taxon>
        <taxon>Ustilaginomycetes</taxon>
        <taxon>Ustilaginales</taxon>
        <taxon>Ustilaginaceae</taxon>
        <taxon>Kalmanozyma</taxon>
    </lineage>
</organism>
<dbReference type="AlphaFoldDB" id="V5GGJ4"/>
<protein>
    <recommendedName>
        <fullName evidence="5">Ketoreductase (KR) domain-containing protein</fullName>
    </recommendedName>
</protein>
<keyword evidence="4" id="KW-1185">Reference proteome</keyword>
<dbReference type="STRING" id="1365824.V5GGJ4"/>
<dbReference type="RefSeq" id="XP_016290096.1">
    <property type="nucleotide sequence ID" value="XM_016439304.1"/>
</dbReference>
<dbReference type="Proteomes" id="UP000019377">
    <property type="component" value="Unassembled WGS sequence"/>
</dbReference>
<dbReference type="GeneID" id="27422013"/>
<dbReference type="InterPro" id="IPR036291">
    <property type="entry name" value="NAD(P)-bd_dom_sf"/>
</dbReference>
<dbReference type="SUPFAM" id="SSF51735">
    <property type="entry name" value="NAD(P)-binding Rossmann-fold domains"/>
    <property type="match status" value="1"/>
</dbReference>
<evidence type="ECO:0000256" key="2">
    <source>
        <dbReference type="ARBA" id="ARBA00023002"/>
    </source>
</evidence>